<protein>
    <submittedName>
        <fullName evidence="2">Leucine-rich repeat domain superfamily, F-box-like domain superfamily</fullName>
    </submittedName>
</protein>
<comment type="caution">
    <text evidence="2">The sequence shown here is derived from an EMBL/GenBank/DDBJ whole genome shotgun (WGS) entry which is preliminary data.</text>
</comment>
<gene>
    <name evidence="2" type="ORF">HanXRQr2_Chr15g0697131</name>
</gene>
<evidence type="ECO:0000259" key="1">
    <source>
        <dbReference type="Pfam" id="PF00646"/>
    </source>
</evidence>
<proteinExistence type="predicted"/>
<dbReference type="Proteomes" id="UP000215914">
    <property type="component" value="Unassembled WGS sequence"/>
</dbReference>
<keyword evidence="3" id="KW-1185">Reference proteome</keyword>
<sequence length="226" mass="25685">MARGSYGYGHTYGYGGEQLPEDRLTSLSDDLLISILSHIDTKQAVQSSILSKRWVNLWTLLPVLNFTCEQDQNSPNPPVNDGYLFIHSVFARRNASILIEKLSANISDHDTTYRVFNDALLLRVSNLRIDCSENIVKYYPISCVDSSDLLMSLLLKGMVEFGYFPRWRWWKEAVVVAAVVEGGFGGSGGDCGRRLWWWWWWRRLWWKQVEGGCGGDEGGCGGCLFE</sequence>
<organism evidence="2 3">
    <name type="scientific">Helianthus annuus</name>
    <name type="common">Common sunflower</name>
    <dbReference type="NCBI Taxonomy" id="4232"/>
    <lineage>
        <taxon>Eukaryota</taxon>
        <taxon>Viridiplantae</taxon>
        <taxon>Streptophyta</taxon>
        <taxon>Embryophyta</taxon>
        <taxon>Tracheophyta</taxon>
        <taxon>Spermatophyta</taxon>
        <taxon>Magnoliopsida</taxon>
        <taxon>eudicotyledons</taxon>
        <taxon>Gunneridae</taxon>
        <taxon>Pentapetalae</taxon>
        <taxon>asterids</taxon>
        <taxon>campanulids</taxon>
        <taxon>Asterales</taxon>
        <taxon>Asteraceae</taxon>
        <taxon>Asteroideae</taxon>
        <taxon>Heliantheae alliance</taxon>
        <taxon>Heliantheae</taxon>
        <taxon>Helianthus</taxon>
    </lineage>
</organism>
<dbReference type="PANTHER" id="PTHR32212:SF260">
    <property type="entry name" value="LEUCINE-RICH REPEAT DOMAIN SUPERFAMILY, F-BOX-LIKE DOMAIN SUPERFAMILY"/>
    <property type="match status" value="1"/>
</dbReference>
<reference evidence="2" key="1">
    <citation type="journal article" date="2017" name="Nature">
        <title>The sunflower genome provides insights into oil metabolism, flowering and Asterid evolution.</title>
        <authorList>
            <person name="Badouin H."/>
            <person name="Gouzy J."/>
            <person name="Grassa C.J."/>
            <person name="Murat F."/>
            <person name="Staton S.E."/>
            <person name="Cottret L."/>
            <person name="Lelandais-Briere C."/>
            <person name="Owens G.L."/>
            <person name="Carrere S."/>
            <person name="Mayjonade B."/>
            <person name="Legrand L."/>
            <person name="Gill N."/>
            <person name="Kane N.C."/>
            <person name="Bowers J.E."/>
            <person name="Hubner S."/>
            <person name="Bellec A."/>
            <person name="Berard A."/>
            <person name="Berges H."/>
            <person name="Blanchet N."/>
            <person name="Boniface M.C."/>
            <person name="Brunel D."/>
            <person name="Catrice O."/>
            <person name="Chaidir N."/>
            <person name="Claudel C."/>
            <person name="Donnadieu C."/>
            <person name="Faraut T."/>
            <person name="Fievet G."/>
            <person name="Helmstetter N."/>
            <person name="King M."/>
            <person name="Knapp S.J."/>
            <person name="Lai Z."/>
            <person name="Le Paslier M.C."/>
            <person name="Lippi Y."/>
            <person name="Lorenzon L."/>
            <person name="Mandel J.R."/>
            <person name="Marage G."/>
            <person name="Marchand G."/>
            <person name="Marquand E."/>
            <person name="Bret-Mestries E."/>
            <person name="Morien E."/>
            <person name="Nambeesan S."/>
            <person name="Nguyen T."/>
            <person name="Pegot-Espagnet P."/>
            <person name="Pouilly N."/>
            <person name="Raftis F."/>
            <person name="Sallet E."/>
            <person name="Schiex T."/>
            <person name="Thomas J."/>
            <person name="Vandecasteele C."/>
            <person name="Vares D."/>
            <person name="Vear F."/>
            <person name="Vautrin S."/>
            <person name="Crespi M."/>
            <person name="Mangin B."/>
            <person name="Burke J.M."/>
            <person name="Salse J."/>
            <person name="Munos S."/>
            <person name="Vincourt P."/>
            <person name="Rieseberg L.H."/>
            <person name="Langlade N.B."/>
        </authorList>
    </citation>
    <scope>NUCLEOTIDE SEQUENCE</scope>
    <source>
        <tissue evidence="2">Leaves</tissue>
    </source>
</reference>
<evidence type="ECO:0000313" key="2">
    <source>
        <dbReference type="EMBL" id="KAF5764878.1"/>
    </source>
</evidence>
<dbReference type="Pfam" id="PF00646">
    <property type="entry name" value="F-box"/>
    <property type="match status" value="1"/>
</dbReference>
<dbReference type="SUPFAM" id="SSF81383">
    <property type="entry name" value="F-box domain"/>
    <property type="match status" value="1"/>
</dbReference>
<reference evidence="2" key="2">
    <citation type="submission" date="2020-06" db="EMBL/GenBank/DDBJ databases">
        <title>Helianthus annuus Genome sequencing and assembly Release 2.</title>
        <authorList>
            <person name="Gouzy J."/>
            <person name="Langlade N."/>
            <person name="Munos S."/>
        </authorList>
    </citation>
    <scope>NUCLEOTIDE SEQUENCE</scope>
    <source>
        <tissue evidence="2">Leaves</tissue>
    </source>
</reference>
<dbReference type="PANTHER" id="PTHR32212">
    <property type="entry name" value="CYCLIN-LIKE F-BOX"/>
    <property type="match status" value="1"/>
</dbReference>
<dbReference type="AlphaFoldDB" id="A0A9K3H3K3"/>
<accession>A0A9K3H3K3</accession>
<dbReference type="EMBL" id="MNCJ02000330">
    <property type="protein sequence ID" value="KAF5764878.1"/>
    <property type="molecule type" value="Genomic_DNA"/>
</dbReference>
<dbReference type="InterPro" id="IPR001810">
    <property type="entry name" value="F-box_dom"/>
</dbReference>
<feature type="domain" description="F-box" evidence="1">
    <location>
        <begin position="24"/>
        <end position="62"/>
    </location>
</feature>
<dbReference type="Gramene" id="mRNA:HanXRQr2_Chr15g0697131">
    <property type="protein sequence ID" value="mRNA:HanXRQr2_Chr15g0697131"/>
    <property type="gene ID" value="HanXRQr2_Chr15g0697131"/>
</dbReference>
<evidence type="ECO:0000313" key="3">
    <source>
        <dbReference type="Proteomes" id="UP000215914"/>
    </source>
</evidence>
<dbReference type="InterPro" id="IPR036047">
    <property type="entry name" value="F-box-like_dom_sf"/>
</dbReference>
<name>A0A9K3H3K3_HELAN</name>